<protein>
    <submittedName>
        <fullName evidence="1">Uncharacterized protein</fullName>
    </submittedName>
</protein>
<keyword evidence="2" id="KW-1185">Reference proteome</keyword>
<gene>
    <name evidence="1" type="ORF">MHUMG1_02110</name>
</gene>
<proteinExistence type="predicted"/>
<reference evidence="1 2" key="1">
    <citation type="submission" date="2020-07" db="EMBL/GenBank/DDBJ databases">
        <title>Metarhizium humberi genome.</title>
        <authorList>
            <person name="Lysoe E."/>
        </authorList>
    </citation>
    <scope>NUCLEOTIDE SEQUENCE [LARGE SCALE GENOMIC DNA]</scope>
    <source>
        <strain evidence="1 2">ESALQ1638</strain>
    </source>
</reference>
<comment type="caution">
    <text evidence="1">The sequence shown here is derived from an EMBL/GenBank/DDBJ whole genome shotgun (WGS) entry which is preliminary data.</text>
</comment>
<dbReference type="EMBL" id="JACEFI010000002">
    <property type="protein sequence ID" value="KAH0601108.1"/>
    <property type="molecule type" value="Genomic_DNA"/>
</dbReference>
<dbReference type="Proteomes" id="UP000764110">
    <property type="component" value="Unassembled WGS sequence"/>
</dbReference>
<sequence>MQHSMSSLHIHVLGRRQKVTHLAHAVPVWLVEQEKNIDGTTSDRPFAVEPDDKSRQVPVAPIGQRHVAWGPSVGCSGLQWASVGTLAPPPAAPGLDYGASNVPVWSGSMSALNLD</sequence>
<evidence type="ECO:0000313" key="1">
    <source>
        <dbReference type="EMBL" id="KAH0601108.1"/>
    </source>
</evidence>
<name>A0A9P8MIR2_9HYPO</name>
<organism evidence="1 2">
    <name type="scientific">Metarhizium humberi</name>
    <dbReference type="NCBI Taxonomy" id="2596975"/>
    <lineage>
        <taxon>Eukaryota</taxon>
        <taxon>Fungi</taxon>
        <taxon>Dikarya</taxon>
        <taxon>Ascomycota</taxon>
        <taxon>Pezizomycotina</taxon>
        <taxon>Sordariomycetes</taxon>
        <taxon>Hypocreomycetidae</taxon>
        <taxon>Hypocreales</taxon>
        <taxon>Clavicipitaceae</taxon>
        <taxon>Metarhizium</taxon>
    </lineage>
</organism>
<dbReference type="AlphaFoldDB" id="A0A9P8MIR2"/>
<evidence type="ECO:0000313" key="2">
    <source>
        <dbReference type="Proteomes" id="UP000764110"/>
    </source>
</evidence>
<accession>A0A9P8MIR2</accession>